<feature type="transmembrane region" description="Helical" evidence="12">
    <location>
        <begin position="213"/>
        <end position="236"/>
    </location>
</feature>
<dbReference type="Pfam" id="PF00361">
    <property type="entry name" value="Proton_antipo_M"/>
    <property type="match status" value="1"/>
</dbReference>
<accession>A0A976U7T5</accession>
<dbReference type="EMBL" id="ON897766">
    <property type="protein sequence ID" value="UVF37878.1"/>
    <property type="molecule type" value="Genomic_DNA"/>
</dbReference>
<geneLocation type="mitochondrion" evidence="14"/>
<evidence type="ECO:0000256" key="3">
    <source>
        <dbReference type="ARBA" id="ARBA00009025"/>
    </source>
</evidence>
<dbReference type="PRINTS" id="PR01437">
    <property type="entry name" value="NUOXDRDTASE4"/>
</dbReference>
<dbReference type="RefSeq" id="YP_010470390.1">
    <property type="nucleotide sequence ID" value="NC_066038.1"/>
</dbReference>
<dbReference type="GO" id="GO:0048039">
    <property type="term" value="F:ubiquinone binding"/>
    <property type="evidence" value="ECO:0007669"/>
    <property type="project" value="TreeGrafter"/>
</dbReference>
<evidence type="ECO:0000259" key="13">
    <source>
        <dbReference type="Pfam" id="PF00361"/>
    </source>
</evidence>
<dbReference type="AlphaFoldDB" id="A0A976U7T5"/>
<feature type="transmembrane region" description="Helical" evidence="12">
    <location>
        <begin position="36"/>
        <end position="55"/>
    </location>
</feature>
<dbReference type="InterPro" id="IPR010227">
    <property type="entry name" value="NADH_Q_OxRdtase_chainM/4"/>
</dbReference>
<keyword evidence="12" id="KW-0249">Electron transport</keyword>
<evidence type="ECO:0000256" key="9">
    <source>
        <dbReference type="ARBA" id="ARBA00023027"/>
    </source>
</evidence>
<feature type="transmembrane region" description="Helical" evidence="12">
    <location>
        <begin position="75"/>
        <end position="108"/>
    </location>
</feature>
<feature type="transmembrane region" description="Helical" evidence="12">
    <location>
        <begin position="410"/>
        <end position="436"/>
    </location>
</feature>
<dbReference type="EC" id="7.1.1.2" evidence="4 12"/>
<dbReference type="GO" id="GO:0031966">
    <property type="term" value="C:mitochondrial membrane"/>
    <property type="evidence" value="ECO:0007669"/>
    <property type="project" value="UniProtKB-SubCell"/>
</dbReference>
<evidence type="ECO:0000256" key="12">
    <source>
        <dbReference type="RuleBase" id="RU003297"/>
    </source>
</evidence>
<dbReference type="GeneID" id="74895802"/>
<comment type="function">
    <text evidence="12">Core subunit of the mitochondrial membrane respiratory chain NADH dehydrogenase (Complex I) which catalyzes electron transfer from NADH through the respiratory chain, using ubiquinone as an electron acceptor. Essential for the catalytic activity and assembly of complex I.</text>
</comment>
<gene>
    <name evidence="14" type="primary">nad4</name>
</gene>
<dbReference type="GO" id="GO:0003954">
    <property type="term" value="F:NADH dehydrogenase activity"/>
    <property type="evidence" value="ECO:0007669"/>
    <property type="project" value="TreeGrafter"/>
</dbReference>
<dbReference type="InterPro" id="IPR001750">
    <property type="entry name" value="ND/Mrp_TM"/>
</dbReference>
<feature type="transmembrane region" description="Helical" evidence="12">
    <location>
        <begin position="6"/>
        <end position="24"/>
    </location>
</feature>
<keyword evidence="7" id="KW-1278">Translocase</keyword>
<proteinExistence type="inferred from homology"/>
<name>A0A976U7T5_9CHLO</name>
<evidence type="ECO:0000256" key="2">
    <source>
        <dbReference type="ARBA" id="ARBA00004141"/>
    </source>
</evidence>
<keyword evidence="11 12" id="KW-0472">Membrane</keyword>
<evidence type="ECO:0000256" key="11">
    <source>
        <dbReference type="ARBA" id="ARBA00023136"/>
    </source>
</evidence>
<dbReference type="NCBIfam" id="TIGR01972">
    <property type="entry name" value="NDH_I_M"/>
    <property type="match status" value="1"/>
</dbReference>
<feature type="transmembrane region" description="Helical" evidence="12">
    <location>
        <begin position="248"/>
        <end position="268"/>
    </location>
</feature>
<dbReference type="InterPro" id="IPR003918">
    <property type="entry name" value="NADH_UbQ_OxRdtase"/>
</dbReference>
<keyword evidence="10 12" id="KW-0830">Ubiquinone</keyword>
<feature type="transmembrane region" description="Helical" evidence="12">
    <location>
        <begin position="274"/>
        <end position="295"/>
    </location>
</feature>
<feature type="transmembrane region" description="Helical" evidence="12">
    <location>
        <begin position="456"/>
        <end position="477"/>
    </location>
</feature>
<reference evidence="14" key="1">
    <citation type="submission" date="2022-07" db="EMBL/GenBank/DDBJ databases">
        <title>The complete mitochondrial genome of symbiochlorium hainandiaet.</title>
        <authorList>
            <person name="Yang F.F."/>
        </authorList>
    </citation>
    <scope>NUCLEOTIDE SEQUENCE</scope>
</reference>
<feature type="transmembrane region" description="Helical" evidence="12">
    <location>
        <begin position="307"/>
        <end position="328"/>
    </location>
</feature>
<dbReference type="GO" id="GO:0008137">
    <property type="term" value="F:NADH dehydrogenase (ubiquinone) activity"/>
    <property type="evidence" value="ECO:0007669"/>
    <property type="project" value="UniProtKB-UniRule"/>
</dbReference>
<dbReference type="PANTHER" id="PTHR43507">
    <property type="entry name" value="NADH-UBIQUINONE OXIDOREDUCTASE CHAIN 4"/>
    <property type="match status" value="1"/>
</dbReference>
<keyword evidence="6 12" id="KW-0812">Transmembrane</keyword>
<evidence type="ECO:0000256" key="1">
    <source>
        <dbReference type="ARBA" id="ARBA00003257"/>
    </source>
</evidence>
<keyword evidence="8 12" id="KW-1133">Transmembrane helix</keyword>
<feature type="transmembrane region" description="Helical" evidence="12">
    <location>
        <begin position="139"/>
        <end position="160"/>
    </location>
</feature>
<evidence type="ECO:0000256" key="10">
    <source>
        <dbReference type="ARBA" id="ARBA00023075"/>
    </source>
</evidence>
<keyword evidence="12" id="KW-0679">Respiratory chain</keyword>
<feature type="transmembrane region" description="Helical" evidence="12">
    <location>
        <begin position="367"/>
        <end position="390"/>
    </location>
</feature>
<feature type="transmembrane region" description="Helical" evidence="12">
    <location>
        <begin position="115"/>
        <end position="133"/>
    </location>
</feature>
<comment type="similarity">
    <text evidence="3 12">Belongs to the complex I subunit 4 family.</text>
</comment>
<comment type="function">
    <text evidence="1">Core subunit of the mitochondrial membrane respiratory chain NADH dehydrogenase (Complex I) that is believed to belong to the minimal assembly required for catalysis. Complex I functions in the transfer of electrons from NADH to the respiratory chain. The immediate electron acceptor for the enzyme is believed to be ubiquinone.</text>
</comment>
<evidence type="ECO:0000313" key="14">
    <source>
        <dbReference type="EMBL" id="UVF37878.1"/>
    </source>
</evidence>
<dbReference type="PANTHER" id="PTHR43507:SF1">
    <property type="entry name" value="NADH-UBIQUINONE OXIDOREDUCTASE CHAIN 4"/>
    <property type="match status" value="1"/>
</dbReference>
<evidence type="ECO:0000256" key="5">
    <source>
        <dbReference type="ARBA" id="ARBA00021006"/>
    </source>
</evidence>
<feature type="domain" description="NADH:quinone oxidoreductase/Mrp antiporter transmembrane" evidence="13">
    <location>
        <begin position="137"/>
        <end position="423"/>
    </location>
</feature>
<keyword evidence="9 12" id="KW-0520">NAD</keyword>
<feature type="transmembrane region" description="Helical" evidence="12">
    <location>
        <begin position="172"/>
        <end position="193"/>
    </location>
</feature>
<dbReference type="GO" id="GO:0042773">
    <property type="term" value="P:ATP synthesis coupled electron transport"/>
    <property type="evidence" value="ECO:0007669"/>
    <property type="project" value="InterPro"/>
</dbReference>
<dbReference type="GO" id="GO:0015990">
    <property type="term" value="P:electron transport coupled proton transport"/>
    <property type="evidence" value="ECO:0007669"/>
    <property type="project" value="TreeGrafter"/>
</dbReference>
<organism evidence="14">
    <name type="scientific">Symbiochloris sp. SG-2018</name>
    <dbReference type="NCBI Taxonomy" id="2126034"/>
    <lineage>
        <taxon>Eukaryota</taxon>
        <taxon>Viridiplantae</taxon>
        <taxon>Chlorophyta</taxon>
        <taxon>core chlorophytes</taxon>
        <taxon>Trebouxiophyceae</taxon>
        <taxon>Trebouxiales</taxon>
        <taxon>Trebouxiaceae</taxon>
        <taxon>Symbiochloris</taxon>
    </lineage>
</organism>
<comment type="subcellular location">
    <subcellularLocation>
        <location evidence="2">Membrane</location>
        <topology evidence="2">Multi-pass membrane protein</topology>
    </subcellularLocation>
    <subcellularLocation>
        <location evidence="12">Mitochondrion membrane</location>
        <topology evidence="12">Multi-pass membrane protein</topology>
    </subcellularLocation>
</comment>
<evidence type="ECO:0000256" key="6">
    <source>
        <dbReference type="ARBA" id="ARBA00022692"/>
    </source>
</evidence>
<evidence type="ECO:0000256" key="8">
    <source>
        <dbReference type="ARBA" id="ARBA00022989"/>
    </source>
</evidence>
<evidence type="ECO:0000256" key="4">
    <source>
        <dbReference type="ARBA" id="ARBA00012944"/>
    </source>
</evidence>
<keyword evidence="12" id="KW-0813">Transport</keyword>
<sequence length="494" mass="55811">MWLIPNILIFLIIFPIISCLFLLIIPNSRSRLIQNITLNVTLVNFLTSLILWILFDYSTSKFQFVYNLNQNPFLAYLNCSFVFGIDGISLFFILLTTFLIPICLLVSWVSMNQYIREYCICLLVLESLLIAVFSTLDLLLFYVFFEGVVIPMYIMIGVWGSRQRKIQAAYQFFLYTIGGSILMLLGILCIYIQVGTTDLSILFTTEISERRQILLWLSFFASFAVKIPMVPVHIWLPEAHVEAPTAGSLILAGLLLKLGTYGFLRFSIPLFPYASVYLTPLVLAISLIGVIYTSLTTIRQIDLKKIIAYSSVAHMNVVTIGLFCLNAQGIEGSLFLMLAHGVVSPALFLCVDVLYSRYKTRSMKYYGGCAQTMPLFSFFFLAFTMANIALPSSANFVGEFLIFQGTFLSHTVTCILAATSMVLSGCYALWACNRVLFGNLKPSYISEYSDLSRREFYMLLICFILTLLLGCSANIFIDVMRPSIANLLAFYSYF</sequence>
<protein>
    <recommendedName>
        <fullName evidence="5 12">NADH-ubiquinone oxidoreductase chain 4</fullName>
        <ecNumber evidence="4 12">7.1.1.2</ecNumber>
    </recommendedName>
</protein>
<comment type="catalytic activity">
    <reaction evidence="12">
        <text>a ubiquinone + NADH + 5 H(+)(in) = a ubiquinol + NAD(+) + 4 H(+)(out)</text>
        <dbReference type="Rhea" id="RHEA:29091"/>
        <dbReference type="Rhea" id="RHEA-COMP:9565"/>
        <dbReference type="Rhea" id="RHEA-COMP:9566"/>
        <dbReference type="ChEBI" id="CHEBI:15378"/>
        <dbReference type="ChEBI" id="CHEBI:16389"/>
        <dbReference type="ChEBI" id="CHEBI:17976"/>
        <dbReference type="ChEBI" id="CHEBI:57540"/>
        <dbReference type="ChEBI" id="CHEBI:57945"/>
        <dbReference type="EC" id="7.1.1.2"/>
    </reaction>
</comment>
<keyword evidence="12 14" id="KW-0496">Mitochondrion</keyword>
<feature type="transmembrane region" description="Helical" evidence="12">
    <location>
        <begin position="334"/>
        <end position="355"/>
    </location>
</feature>
<evidence type="ECO:0000256" key="7">
    <source>
        <dbReference type="ARBA" id="ARBA00022967"/>
    </source>
</evidence>